<evidence type="ECO:0000313" key="1">
    <source>
        <dbReference type="EMBL" id="KAK0741029.1"/>
    </source>
</evidence>
<evidence type="ECO:0000313" key="2">
    <source>
        <dbReference type="Proteomes" id="UP001172155"/>
    </source>
</evidence>
<protein>
    <submittedName>
        <fullName evidence="1">Uncharacterized protein</fullName>
    </submittedName>
</protein>
<sequence length="70" mass="8117">MPATQARQVRYKTRIQQQITSWYNPHPVPTPFFPRHCLEPFLPSSTMDIEARPALSHPPRMYTPPSPLFG</sequence>
<accession>A0AA40JZY7</accession>
<organism evidence="1 2">
    <name type="scientific">Schizothecium vesticola</name>
    <dbReference type="NCBI Taxonomy" id="314040"/>
    <lineage>
        <taxon>Eukaryota</taxon>
        <taxon>Fungi</taxon>
        <taxon>Dikarya</taxon>
        <taxon>Ascomycota</taxon>
        <taxon>Pezizomycotina</taxon>
        <taxon>Sordariomycetes</taxon>
        <taxon>Sordariomycetidae</taxon>
        <taxon>Sordariales</taxon>
        <taxon>Schizotheciaceae</taxon>
        <taxon>Schizothecium</taxon>
    </lineage>
</organism>
<reference evidence="1" key="1">
    <citation type="submission" date="2023-06" db="EMBL/GenBank/DDBJ databases">
        <title>Genome-scale phylogeny and comparative genomics of the fungal order Sordariales.</title>
        <authorList>
            <consortium name="Lawrence Berkeley National Laboratory"/>
            <person name="Hensen N."/>
            <person name="Bonometti L."/>
            <person name="Westerberg I."/>
            <person name="Brannstrom I.O."/>
            <person name="Guillou S."/>
            <person name="Cros-Aarteil S."/>
            <person name="Calhoun S."/>
            <person name="Haridas S."/>
            <person name="Kuo A."/>
            <person name="Mondo S."/>
            <person name="Pangilinan J."/>
            <person name="Riley R."/>
            <person name="LaButti K."/>
            <person name="Andreopoulos B."/>
            <person name="Lipzen A."/>
            <person name="Chen C."/>
            <person name="Yanf M."/>
            <person name="Daum C."/>
            <person name="Ng V."/>
            <person name="Clum A."/>
            <person name="Steindorff A."/>
            <person name="Ohm R."/>
            <person name="Martin F."/>
            <person name="Silar P."/>
            <person name="Natvig D."/>
            <person name="Lalanne C."/>
            <person name="Gautier V."/>
            <person name="Ament-velasquez S.L."/>
            <person name="Kruys A."/>
            <person name="Hutchinson M.I."/>
            <person name="Powell A.J."/>
            <person name="Barry K."/>
            <person name="Miller A.N."/>
            <person name="Grigoriev I.V."/>
            <person name="Debuchy R."/>
            <person name="Gladieux P."/>
            <person name="Thoren M.H."/>
            <person name="Johannesson H."/>
        </authorList>
    </citation>
    <scope>NUCLEOTIDE SEQUENCE</scope>
    <source>
        <strain evidence="1">SMH3187-1</strain>
    </source>
</reference>
<gene>
    <name evidence="1" type="ORF">B0T18DRAFT_419281</name>
</gene>
<proteinExistence type="predicted"/>
<dbReference type="EMBL" id="JAUKUD010000006">
    <property type="protein sequence ID" value="KAK0741029.1"/>
    <property type="molecule type" value="Genomic_DNA"/>
</dbReference>
<name>A0AA40JZY7_9PEZI</name>
<keyword evidence="2" id="KW-1185">Reference proteome</keyword>
<comment type="caution">
    <text evidence="1">The sequence shown here is derived from an EMBL/GenBank/DDBJ whole genome shotgun (WGS) entry which is preliminary data.</text>
</comment>
<dbReference type="Proteomes" id="UP001172155">
    <property type="component" value="Unassembled WGS sequence"/>
</dbReference>
<dbReference type="AlphaFoldDB" id="A0AA40JZY7"/>